<dbReference type="EMBL" id="JBHTIH010000003">
    <property type="protein sequence ID" value="MFD0739221.1"/>
    <property type="molecule type" value="Genomic_DNA"/>
</dbReference>
<name>A0ABW2YRI6_9GAMM</name>
<evidence type="ECO:0000256" key="3">
    <source>
        <dbReference type="ARBA" id="ARBA00022759"/>
    </source>
</evidence>
<keyword evidence="9" id="KW-1185">Reference proteome</keyword>
<evidence type="ECO:0000256" key="2">
    <source>
        <dbReference type="ARBA" id="ARBA00022723"/>
    </source>
</evidence>
<keyword evidence="4" id="KW-0378">Hydrolase</keyword>
<evidence type="ECO:0000313" key="9">
    <source>
        <dbReference type="Proteomes" id="UP001597090"/>
    </source>
</evidence>
<sequence>MRRLLLTAVLLLPALLLPAAPAFAWSALGHRLVGELAQRHLHPAAQAQVAALLAGEPAPTLAGVAMWADHLRDNDPPRFKATSRWHYVGTQGSCQFEPARDCPDGACVIGAIETQRRVLADRSQPLAARRDALKFLVHFVGDVHQPMHANHQPDKGGNDFQVSLRTDLQPEPYARKHYVDGVMGTNLHSVWDFYILGSAGFGTNGAALQPYADRLDAQPWPPLTTPLSAPVAWAGESCRLVDARGLYPPGHKLDRAYLDAMRPLAEQRVRQGAYRLAALLNETLGR</sequence>
<dbReference type="Proteomes" id="UP001597090">
    <property type="component" value="Unassembled WGS sequence"/>
</dbReference>
<dbReference type="SUPFAM" id="SSF48537">
    <property type="entry name" value="Phospholipase C/P1 nuclease"/>
    <property type="match status" value="1"/>
</dbReference>
<dbReference type="Pfam" id="PF02265">
    <property type="entry name" value="S1-P1_nuclease"/>
    <property type="match status" value="1"/>
</dbReference>
<proteinExistence type="predicted"/>
<evidence type="ECO:0000256" key="5">
    <source>
        <dbReference type="ARBA" id="ARBA00023157"/>
    </source>
</evidence>
<dbReference type="InterPro" id="IPR003154">
    <property type="entry name" value="S1/P1nuclease"/>
</dbReference>
<reference evidence="9" key="1">
    <citation type="journal article" date="2019" name="Int. J. Syst. Evol. Microbiol.">
        <title>The Global Catalogue of Microorganisms (GCM) 10K type strain sequencing project: providing services to taxonomists for standard genome sequencing and annotation.</title>
        <authorList>
            <consortium name="The Broad Institute Genomics Platform"/>
            <consortium name="The Broad Institute Genome Sequencing Center for Infectious Disease"/>
            <person name="Wu L."/>
            <person name="Ma J."/>
        </authorList>
    </citation>
    <scope>NUCLEOTIDE SEQUENCE [LARGE SCALE GENOMIC DNA]</scope>
    <source>
        <strain evidence="9">CCUG 55491</strain>
    </source>
</reference>
<comment type="caution">
    <text evidence="8">The sequence shown here is derived from an EMBL/GenBank/DDBJ whole genome shotgun (WGS) entry which is preliminary data.</text>
</comment>
<evidence type="ECO:0000256" key="7">
    <source>
        <dbReference type="SAM" id="SignalP"/>
    </source>
</evidence>
<dbReference type="CDD" id="cd11010">
    <property type="entry name" value="S1-P1_nuclease"/>
    <property type="match status" value="1"/>
</dbReference>
<evidence type="ECO:0000256" key="6">
    <source>
        <dbReference type="ARBA" id="ARBA00023180"/>
    </source>
</evidence>
<evidence type="ECO:0000256" key="4">
    <source>
        <dbReference type="ARBA" id="ARBA00022801"/>
    </source>
</evidence>
<dbReference type="PANTHER" id="PTHR33146:SF26">
    <property type="entry name" value="ENDONUCLEASE 4"/>
    <property type="match status" value="1"/>
</dbReference>
<protein>
    <submittedName>
        <fullName evidence="8">S1/P1 nuclease</fullName>
    </submittedName>
</protein>
<accession>A0ABW2YRI6</accession>
<gene>
    <name evidence="8" type="ORF">ACFQZQ_08015</name>
</gene>
<dbReference type="InterPro" id="IPR008947">
    <property type="entry name" value="PLipase_C/P1_nuclease_dom_sf"/>
</dbReference>
<keyword evidence="7" id="KW-0732">Signal</keyword>
<keyword evidence="2" id="KW-0479">Metal-binding</keyword>
<dbReference type="PANTHER" id="PTHR33146">
    <property type="entry name" value="ENDONUCLEASE 4"/>
    <property type="match status" value="1"/>
</dbReference>
<keyword evidence="6" id="KW-0325">Glycoprotein</keyword>
<dbReference type="Gene3D" id="1.10.575.10">
    <property type="entry name" value="P1 Nuclease"/>
    <property type="match status" value="1"/>
</dbReference>
<organism evidence="8 9">
    <name type="scientific">Lysobacter koreensis</name>
    <dbReference type="NCBI Taxonomy" id="266122"/>
    <lineage>
        <taxon>Bacteria</taxon>
        <taxon>Pseudomonadati</taxon>
        <taxon>Pseudomonadota</taxon>
        <taxon>Gammaproteobacteria</taxon>
        <taxon>Lysobacterales</taxon>
        <taxon>Lysobacteraceae</taxon>
        <taxon>Lysobacter</taxon>
    </lineage>
</organism>
<keyword evidence="5" id="KW-1015">Disulfide bond</keyword>
<feature type="chain" id="PRO_5046007672" evidence="7">
    <location>
        <begin position="25"/>
        <end position="286"/>
    </location>
</feature>
<feature type="signal peptide" evidence="7">
    <location>
        <begin position="1"/>
        <end position="24"/>
    </location>
</feature>
<evidence type="ECO:0000313" key="8">
    <source>
        <dbReference type="EMBL" id="MFD0739221.1"/>
    </source>
</evidence>
<dbReference type="RefSeq" id="WP_386812228.1">
    <property type="nucleotide sequence ID" value="NZ_JBHTIH010000003.1"/>
</dbReference>
<evidence type="ECO:0000256" key="1">
    <source>
        <dbReference type="ARBA" id="ARBA00022722"/>
    </source>
</evidence>
<keyword evidence="1" id="KW-0540">Nuclease</keyword>
<keyword evidence="3" id="KW-0255">Endonuclease</keyword>